<comment type="subcellular location">
    <subcellularLocation>
        <location evidence="1">Membrane</location>
        <topology evidence="1">Multi-pass membrane protein</topology>
    </subcellularLocation>
</comment>
<feature type="region of interest" description="Disordered" evidence="5">
    <location>
        <begin position="333"/>
        <end position="491"/>
    </location>
</feature>
<comment type="caution">
    <text evidence="7">The sequence shown here is derived from an EMBL/GenBank/DDBJ whole genome shotgun (WGS) entry which is preliminary data.</text>
</comment>
<evidence type="ECO:0000256" key="6">
    <source>
        <dbReference type="SAM" id="Phobius"/>
    </source>
</evidence>
<feature type="transmembrane region" description="Helical" evidence="6">
    <location>
        <begin position="268"/>
        <end position="289"/>
    </location>
</feature>
<keyword evidence="4 6" id="KW-0472">Membrane</keyword>
<organism evidence="7 8">
    <name type="scientific">Pleurotus eryngii</name>
    <name type="common">Boletus of the steppes</name>
    <dbReference type="NCBI Taxonomy" id="5323"/>
    <lineage>
        <taxon>Eukaryota</taxon>
        <taxon>Fungi</taxon>
        <taxon>Dikarya</taxon>
        <taxon>Basidiomycota</taxon>
        <taxon>Agaricomycotina</taxon>
        <taxon>Agaricomycetes</taxon>
        <taxon>Agaricomycetidae</taxon>
        <taxon>Agaricales</taxon>
        <taxon>Pleurotineae</taxon>
        <taxon>Pleurotaceae</taxon>
        <taxon>Pleurotus</taxon>
    </lineage>
</organism>
<evidence type="ECO:0000313" key="8">
    <source>
        <dbReference type="Proteomes" id="UP000807025"/>
    </source>
</evidence>
<dbReference type="PANTHER" id="PTHR23112:SF37">
    <property type="entry name" value="G PROTEIN-COUPLED RECEPTOR GPR1"/>
    <property type="match status" value="1"/>
</dbReference>
<protein>
    <recommendedName>
        <fullName evidence="9">Glucose receptor Git3 N-terminal domain-containing protein</fullName>
    </recommendedName>
</protein>
<sequence length="491" mass="53604">MADAIKLPNGDVFQLAVPYTAREANGVTALVIISCFSLVAVVGLLGAIVLSAFNTRNWKDQNLFVRTHVAAYFISLLLCDFFQAVGSILGATWIRQMGVHYGSTCVAQGVLKHLSDVGSAVWTLVIATNTFCLLFLEIKLRHFVLWSTLIAGWFGIGAIVIAGPASLNTVKKGPFHAISGYWCWISPEYPAERITSALPLSMFTSAVLSFVIYTLIYLRLRGNLIVNGWHLRFRKLARDSGGDWRGRVADSHTMRISKQMILKSSITPVAYTILILPIAISRFSVWAGVKVPFEVTIFSGSVFLLSGIVNVILFSTTRRILPPQSLSVGKWRISQPRPLTPPPVQAGVDPYYQESDARSESTKVSSMDGKKFPETPTSISRHPDSSCDSGGLVYSLDADPPVPPLRVAKSKRTAPPEVQMPEANRASIGLESIYNRYGSPQRSGEASGSWSSPHSAASDYGEPSNQYGSSSQWTSDYGDPYGGIIPEDHPR</sequence>
<evidence type="ECO:0000256" key="1">
    <source>
        <dbReference type="ARBA" id="ARBA00004141"/>
    </source>
</evidence>
<gene>
    <name evidence="7" type="ORF">BDN71DRAFT_1391754</name>
</gene>
<feature type="transmembrane region" description="Helical" evidence="6">
    <location>
        <begin position="119"/>
        <end position="136"/>
    </location>
</feature>
<evidence type="ECO:0000256" key="2">
    <source>
        <dbReference type="ARBA" id="ARBA00022692"/>
    </source>
</evidence>
<dbReference type="Proteomes" id="UP000807025">
    <property type="component" value="Unassembled WGS sequence"/>
</dbReference>
<feature type="transmembrane region" description="Helical" evidence="6">
    <location>
        <begin position="71"/>
        <end position="94"/>
    </location>
</feature>
<dbReference type="PROSITE" id="PS51257">
    <property type="entry name" value="PROKAR_LIPOPROTEIN"/>
    <property type="match status" value="1"/>
</dbReference>
<evidence type="ECO:0000313" key="7">
    <source>
        <dbReference type="EMBL" id="KAF9495273.1"/>
    </source>
</evidence>
<feature type="compositionally biased region" description="Low complexity" evidence="5">
    <location>
        <begin position="443"/>
        <end position="458"/>
    </location>
</feature>
<accession>A0A9P5ZVX7</accession>
<keyword evidence="3 6" id="KW-1133">Transmembrane helix</keyword>
<keyword evidence="8" id="KW-1185">Reference proteome</keyword>
<evidence type="ECO:0008006" key="9">
    <source>
        <dbReference type="Google" id="ProtNLM"/>
    </source>
</evidence>
<dbReference type="Gene3D" id="1.20.1070.10">
    <property type="entry name" value="Rhodopsin 7-helix transmembrane proteins"/>
    <property type="match status" value="1"/>
</dbReference>
<evidence type="ECO:0000256" key="5">
    <source>
        <dbReference type="SAM" id="MobiDB-lite"/>
    </source>
</evidence>
<dbReference type="GO" id="GO:0007189">
    <property type="term" value="P:adenylate cyclase-activating G protein-coupled receptor signaling pathway"/>
    <property type="evidence" value="ECO:0007669"/>
    <property type="project" value="TreeGrafter"/>
</dbReference>
<reference evidence="7" key="1">
    <citation type="submission" date="2020-11" db="EMBL/GenBank/DDBJ databases">
        <authorList>
            <consortium name="DOE Joint Genome Institute"/>
            <person name="Ahrendt S."/>
            <person name="Riley R."/>
            <person name="Andreopoulos W."/>
            <person name="Labutti K."/>
            <person name="Pangilinan J."/>
            <person name="Ruiz-Duenas F.J."/>
            <person name="Barrasa J.M."/>
            <person name="Sanchez-Garcia M."/>
            <person name="Camarero S."/>
            <person name="Miyauchi S."/>
            <person name="Serrano A."/>
            <person name="Linde D."/>
            <person name="Babiker R."/>
            <person name="Drula E."/>
            <person name="Ayuso-Fernandez I."/>
            <person name="Pacheco R."/>
            <person name="Padilla G."/>
            <person name="Ferreira P."/>
            <person name="Barriuso J."/>
            <person name="Kellner H."/>
            <person name="Castanera R."/>
            <person name="Alfaro M."/>
            <person name="Ramirez L."/>
            <person name="Pisabarro A.G."/>
            <person name="Kuo A."/>
            <person name="Tritt A."/>
            <person name="Lipzen A."/>
            <person name="He G."/>
            <person name="Yan M."/>
            <person name="Ng V."/>
            <person name="Cullen D."/>
            <person name="Martin F."/>
            <person name="Rosso M.-N."/>
            <person name="Henrissat B."/>
            <person name="Hibbett D."/>
            <person name="Martinez A.T."/>
            <person name="Grigoriev I.V."/>
        </authorList>
    </citation>
    <scope>NUCLEOTIDE SEQUENCE</scope>
    <source>
        <strain evidence="7">ATCC 90797</strain>
    </source>
</reference>
<feature type="transmembrane region" description="Helical" evidence="6">
    <location>
        <begin position="143"/>
        <end position="165"/>
    </location>
</feature>
<evidence type="ECO:0000256" key="3">
    <source>
        <dbReference type="ARBA" id="ARBA00022989"/>
    </source>
</evidence>
<feature type="transmembrane region" description="Helical" evidence="6">
    <location>
        <begin position="197"/>
        <end position="218"/>
    </location>
</feature>
<feature type="compositionally biased region" description="Polar residues" evidence="5">
    <location>
        <begin position="463"/>
        <end position="475"/>
    </location>
</feature>
<keyword evidence="2 6" id="KW-0812">Transmembrane</keyword>
<dbReference type="EMBL" id="MU154563">
    <property type="protein sequence ID" value="KAF9495273.1"/>
    <property type="molecule type" value="Genomic_DNA"/>
</dbReference>
<dbReference type="PANTHER" id="PTHR23112">
    <property type="entry name" value="G PROTEIN-COUPLED RECEPTOR 157-RELATED"/>
    <property type="match status" value="1"/>
</dbReference>
<dbReference type="OrthoDB" id="100006at2759"/>
<name>A0A9P5ZVX7_PLEER</name>
<feature type="transmembrane region" description="Helical" evidence="6">
    <location>
        <begin position="295"/>
        <end position="314"/>
    </location>
</feature>
<feature type="transmembrane region" description="Helical" evidence="6">
    <location>
        <begin position="27"/>
        <end position="50"/>
    </location>
</feature>
<dbReference type="GO" id="GO:0004930">
    <property type="term" value="F:G protein-coupled receptor activity"/>
    <property type="evidence" value="ECO:0007669"/>
    <property type="project" value="TreeGrafter"/>
</dbReference>
<evidence type="ECO:0000256" key="4">
    <source>
        <dbReference type="ARBA" id="ARBA00023136"/>
    </source>
</evidence>
<proteinExistence type="predicted"/>
<dbReference type="AlphaFoldDB" id="A0A9P5ZVX7"/>
<dbReference type="SUPFAM" id="SSF81321">
    <property type="entry name" value="Family A G protein-coupled receptor-like"/>
    <property type="match status" value="1"/>
</dbReference>
<dbReference type="GO" id="GO:0005886">
    <property type="term" value="C:plasma membrane"/>
    <property type="evidence" value="ECO:0007669"/>
    <property type="project" value="TreeGrafter"/>
</dbReference>